<reference evidence="2 3" key="2">
    <citation type="submission" date="2016-12" db="EMBL/GenBank/DDBJ databases">
        <title>Draft Genome Sequence of Cystobacter ferrugineus Strain Cbfe23.</title>
        <authorList>
            <person name="Akbar S."/>
            <person name="Dowd S.E."/>
            <person name="Stevens D.C."/>
        </authorList>
    </citation>
    <scope>NUCLEOTIDE SEQUENCE [LARGE SCALE GENOMIC DNA]</scope>
    <source>
        <strain evidence="2 3">Cbfe23</strain>
    </source>
</reference>
<comment type="caution">
    <text evidence="2">The sequence shown here is derived from an EMBL/GenBank/DDBJ whole genome shotgun (WGS) entry which is preliminary data.</text>
</comment>
<feature type="region of interest" description="Disordered" evidence="1">
    <location>
        <begin position="1"/>
        <end position="28"/>
    </location>
</feature>
<accession>A0A1L9BDA1</accession>
<name>A0A1L9BDA1_9BACT</name>
<dbReference type="RefSeq" id="WP_071898864.1">
    <property type="nucleotide sequence ID" value="NZ_MPIN01000003.1"/>
</dbReference>
<evidence type="ECO:0000256" key="1">
    <source>
        <dbReference type="SAM" id="MobiDB-lite"/>
    </source>
</evidence>
<organism evidence="2 3">
    <name type="scientific">Cystobacter ferrugineus</name>
    <dbReference type="NCBI Taxonomy" id="83449"/>
    <lineage>
        <taxon>Bacteria</taxon>
        <taxon>Pseudomonadati</taxon>
        <taxon>Myxococcota</taxon>
        <taxon>Myxococcia</taxon>
        <taxon>Myxococcales</taxon>
        <taxon>Cystobacterineae</taxon>
        <taxon>Archangiaceae</taxon>
        <taxon>Cystobacter</taxon>
    </lineage>
</organism>
<dbReference type="AlphaFoldDB" id="A0A1L9BDA1"/>
<keyword evidence="3" id="KW-1185">Reference proteome</keyword>
<evidence type="ECO:0000313" key="2">
    <source>
        <dbReference type="EMBL" id="OJH40231.1"/>
    </source>
</evidence>
<proteinExistence type="predicted"/>
<evidence type="ECO:0000313" key="3">
    <source>
        <dbReference type="Proteomes" id="UP000182229"/>
    </source>
</evidence>
<reference evidence="3" key="1">
    <citation type="submission" date="2016-11" db="EMBL/GenBank/DDBJ databases">
        <authorList>
            <person name="Shukria A."/>
            <person name="Stevens D.C."/>
        </authorList>
    </citation>
    <scope>NUCLEOTIDE SEQUENCE [LARGE SCALE GENOMIC DNA]</scope>
    <source>
        <strain evidence="3">Cbfe23</strain>
    </source>
</reference>
<dbReference type="EMBL" id="MPIN01000003">
    <property type="protein sequence ID" value="OJH40231.1"/>
    <property type="molecule type" value="Genomic_DNA"/>
</dbReference>
<sequence length="74" mass="7877">MERRGRASEYGRTGSPGGPPPSRVPHQSEQLTNLFGSDSQAAHRIRAMVQAHESLEALASGGPLFTLGAYNRSA</sequence>
<protein>
    <submittedName>
        <fullName evidence="2">Uncharacterized protein</fullName>
    </submittedName>
</protein>
<gene>
    <name evidence="2" type="ORF">BON30_14395</name>
</gene>
<dbReference type="Proteomes" id="UP000182229">
    <property type="component" value="Unassembled WGS sequence"/>
</dbReference>